<evidence type="ECO:0000313" key="3">
    <source>
        <dbReference type="Proteomes" id="UP000717624"/>
    </source>
</evidence>
<feature type="transmembrane region" description="Helical" evidence="1">
    <location>
        <begin position="32"/>
        <end position="49"/>
    </location>
</feature>
<sequence length="105" mass="12520">MLLSRIFIIFLFIISIGAAVCSWHTFSFDLQYVKTLCVYLFFSLLYYHLRFVSHLGTKTIEYGMNYNLSFVIATTPSGLLFFELIYRFLIYLYKGSRQHFIENIR</sequence>
<organism evidence="2 3">
    <name type="scientific">Brevibacillus fulvus</name>
    <dbReference type="NCBI Taxonomy" id="1125967"/>
    <lineage>
        <taxon>Bacteria</taxon>
        <taxon>Bacillati</taxon>
        <taxon>Bacillota</taxon>
        <taxon>Bacilli</taxon>
        <taxon>Bacillales</taxon>
        <taxon>Paenibacillaceae</taxon>
        <taxon>Brevibacillus</taxon>
    </lineage>
</organism>
<evidence type="ECO:0000313" key="2">
    <source>
        <dbReference type="EMBL" id="MBM7588936.1"/>
    </source>
</evidence>
<keyword evidence="3" id="KW-1185">Reference proteome</keyword>
<dbReference type="AlphaFoldDB" id="A0A938XYU5"/>
<evidence type="ECO:0000256" key="1">
    <source>
        <dbReference type="SAM" id="Phobius"/>
    </source>
</evidence>
<gene>
    <name evidence="2" type="ORF">JOD01_000522</name>
</gene>
<keyword evidence="1" id="KW-0812">Transmembrane</keyword>
<feature type="transmembrane region" description="Helical" evidence="1">
    <location>
        <begin position="6"/>
        <end position="25"/>
    </location>
</feature>
<feature type="transmembrane region" description="Helical" evidence="1">
    <location>
        <begin position="69"/>
        <end position="89"/>
    </location>
</feature>
<dbReference type="Proteomes" id="UP000717624">
    <property type="component" value="Unassembled WGS sequence"/>
</dbReference>
<keyword evidence="1" id="KW-1133">Transmembrane helix</keyword>
<dbReference type="EMBL" id="JAFBEB010000001">
    <property type="protein sequence ID" value="MBM7588936.1"/>
    <property type="molecule type" value="Genomic_DNA"/>
</dbReference>
<proteinExistence type="predicted"/>
<comment type="caution">
    <text evidence="2">The sequence shown here is derived from an EMBL/GenBank/DDBJ whole genome shotgun (WGS) entry which is preliminary data.</text>
</comment>
<keyword evidence="1" id="KW-0472">Membrane</keyword>
<accession>A0A938XYU5</accession>
<name>A0A938XYU5_9BACL</name>
<reference evidence="2" key="1">
    <citation type="submission" date="2021-01" db="EMBL/GenBank/DDBJ databases">
        <title>Genomic Encyclopedia of Type Strains, Phase IV (KMG-IV): sequencing the most valuable type-strain genomes for metagenomic binning, comparative biology and taxonomic classification.</title>
        <authorList>
            <person name="Goeker M."/>
        </authorList>
    </citation>
    <scope>NUCLEOTIDE SEQUENCE</scope>
    <source>
        <strain evidence="2">DSM 25523</strain>
    </source>
</reference>
<protein>
    <submittedName>
        <fullName evidence="2">Polyferredoxin</fullName>
    </submittedName>
</protein>